<dbReference type="InterPro" id="IPR007219">
    <property type="entry name" value="XnlR_reg_dom"/>
</dbReference>
<evidence type="ECO:0000313" key="9">
    <source>
        <dbReference type="EMBL" id="KAL2861499.1"/>
    </source>
</evidence>
<evidence type="ECO:0000256" key="2">
    <source>
        <dbReference type="ARBA" id="ARBA00023015"/>
    </source>
</evidence>
<evidence type="ECO:0000256" key="7">
    <source>
        <dbReference type="SAM" id="SignalP"/>
    </source>
</evidence>
<name>A0ABR4LAD4_9EURO</name>
<feature type="signal peptide" evidence="7">
    <location>
        <begin position="1"/>
        <end position="24"/>
    </location>
</feature>
<dbReference type="SUPFAM" id="SSF57701">
    <property type="entry name" value="Zn2/Cys6 DNA-binding domain"/>
    <property type="match status" value="1"/>
</dbReference>
<keyword evidence="5" id="KW-0539">Nucleus</keyword>
<gene>
    <name evidence="9" type="ORF">BJX68DRAFT_6746</name>
</gene>
<dbReference type="InterPro" id="IPR001138">
    <property type="entry name" value="Zn2Cys6_DnaBD"/>
</dbReference>
<dbReference type="Proteomes" id="UP001610444">
    <property type="component" value="Unassembled WGS sequence"/>
</dbReference>
<evidence type="ECO:0000313" key="10">
    <source>
        <dbReference type="Proteomes" id="UP001610444"/>
    </source>
</evidence>
<dbReference type="InterPro" id="IPR036864">
    <property type="entry name" value="Zn2-C6_fun-type_DNA-bd_sf"/>
</dbReference>
<evidence type="ECO:0000256" key="1">
    <source>
        <dbReference type="ARBA" id="ARBA00022723"/>
    </source>
</evidence>
<keyword evidence="4" id="KW-0804">Transcription</keyword>
<comment type="caution">
    <text evidence="9">The sequence shown here is derived from an EMBL/GenBank/DDBJ whole genome shotgun (WGS) entry which is preliminary data.</text>
</comment>
<dbReference type="RefSeq" id="XP_070905589.1">
    <property type="nucleotide sequence ID" value="XM_071049596.1"/>
</dbReference>
<dbReference type="PANTHER" id="PTHR31668">
    <property type="entry name" value="GLUCOSE TRANSPORT TRANSCRIPTION REGULATOR RGT1-RELATED-RELATED"/>
    <property type="match status" value="1"/>
</dbReference>
<feature type="region of interest" description="Disordered" evidence="6">
    <location>
        <begin position="64"/>
        <end position="103"/>
    </location>
</feature>
<evidence type="ECO:0000256" key="4">
    <source>
        <dbReference type="ARBA" id="ARBA00023163"/>
    </source>
</evidence>
<evidence type="ECO:0000256" key="6">
    <source>
        <dbReference type="SAM" id="MobiDB-lite"/>
    </source>
</evidence>
<dbReference type="Gene3D" id="4.10.240.10">
    <property type="entry name" value="Zn(2)-C6 fungal-type DNA-binding domain"/>
    <property type="match status" value="1"/>
</dbReference>
<dbReference type="Pfam" id="PF00172">
    <property type="entry name" value="Zn_clus"/>
    <property type="match status" value="1"/>
</dbReference>
<sequence length="606" mass="66956">MNASFDSRLITCFGLMSALQLASQANRRPCDRCRQRKSRCVREPGQQKCVRCVLHRHECTYLQGPVPRKRPDRPPSPGRVEDSNINALSPSPPAGQAASDAASPSRLLGTLGLEPHLHSTYIGPASYHEPTLLDLKSASAPVNQYSGHPRRVNQSSAFLTLPDKTSASETQRISDLDQIEASIQPFGPALVKVYFQIVHPLFPILDKGVFLEKYARSYREFSPPLLAAVYLVALDWRLFDRALTKATRVPDTALLEDLAMRAMNDDMKRAKLSTLQAGLLLLQRVRYTSSALPAQLLSLGQTLGIHVDCSDWTVPEWEKSLRRRLAWALYKHDKWGAIVHGRPSLIPVQIDNSDFSDWDVGPCTFADFPDAAENDEEDVEGIVDASLGRAAFIQLIELTKIFSEIVATFCSVSATKKGGLLSRIGTNGTMALAKPLVMKLREWYSSLPDNLQLGTTYSHRLSTNGPLHLAHMAAELTIHRALLRTLSADTPPALRATVRTAARARLASAMRLIESLQPEHTQSFWGFAAASQVAMIGSFAGLLWATSAEADEALEFVNQLEKLRWALQMRASAAPFLHEALRMLDDEVGDLAILRTATSDHLLAWD</sequence>
<dbReference type="InterPro" id="IPR050797">
    <property type="entry name" value="Carb_Metab_Trans_Reg"/>
</dbReference>
<dbReference type="CDD" id="cd12148">
    <property type="entry name" value="fungal_TF_MHR"/>
    <property type="match status" value="1"/>
</dbReference>
<keyword evidence="2" id="KW-0805">Transcription regulation</keyword>
<protein>
    <submittedName>
        <fullName evidence="9">Fungal-specific transcription factor domain-containing protein</fullName>
    </submittedName>
</protein>
<reference evidence="9 10" key="1">
    <citation type="submission" date="2024-07" db="EMBL/GenBank/DDBJ databases">
        <title>Section-level genome sequencing and comparative genomics of Aspergillus sections Usti and Cavernicolus.</title>
        <authorList>
            <consortium name="Lawrence Berkeley National Laboratory"/>
            <person name="Nybo J.L."/>
            <person name="Vesth T.C."/>
            <person name="Theobald S."/>
            <person name="Frisvad J.C."/>
            <person name="Larsen T.O."/>
            <person name="Kjaerboelling I."/>
            <person name="Rothschild-Mancinelli K."/>
            <person name="Lyhne E.K."/>
            <person name="Kogle M.E."/>
            <person name="Barry K."/>
            <person name="Clum A."/>
            <person name="Na H."/>
            <person name="Ledsgaard L."/>
            <person name="Lin J."/>
            <person name="Lipzen A."/>
            <person name="Kuo A."/>
            <person name="Riley R."/>
            <person name="Mondo S."/>
            <person name="LaButti K."/>
            <person name="Haridas S."/>
            <person name="Pangalinan J."/>
            <person name="Salamov A.A."/>
            <person name="Simmons B.A."/>
            <person name="Magnuson J.K."/>
            <person name="Chen J."/>
            <person name="Drula E."/>
            <person name="Henrissat B."/>
            <person name="Wiebenga A."/>
            <person name="Lubbers R.J."/>
            <person name="Gomes A.C."/>
            <person name="Macurrencykelacurrency M.R."/>
            <person name="Stajich J."/>
            <person name="Grigoriev I.V."/>
            <person name="Mortensen U.H."/>
            <person name="De vries R.P."/>
            <person name="Baker S.E."/>
            <person name="Andersen M.R."/>
        </authorList>
    </citation>
    <scope>NUCLEOTIDE SEQUENCE [LARGE SCALE GENOMIC DNA]</scope>
    <source>
        <strain evidence="9 10">CBS 756.74</strain>
    </source>
</reference>
<dbReference type="PROSITE" id="PS50048">
    <property type="entry name" value="ZN2_CY6_FUNGAL_2"/>
    <property type="match status" value="1"/>
</dbReference>
<dbReference type="PANTHER" id="PTHR31668:SF4">
    <property type="entry name" value="TRANSCRIPTIONAL ACTIVATOR PROTEIN DAL81"/>
    <property type="match status" value="1"/>
</dbReference>
<dbReference type="SMART" id="SM00066">
    <property type="entry name" value="GAL4"/>
    <property type="match status" value="1"/>
</dbReference>
<feature type="chain" id="PRO_5045874309" evidence="7">
    <location>
        <begin position="25"/>
        <end position="606"/>
    </location>
</feature>
<dbReference type="EMBL" id="JBFXLR010000001">
    <property type="protein sequence ID" value="KAL2861499.1"/>
    <property type="molecule type" value="Genomic_DNA"/>
</dbReference>
<keyword evidence="7" id="KW-0732">Signal</keyword>
<evidence type="ECO:0000259" key="8">
    <source>
        <dbReference type="PROSITE" id="PS50048"/>
    </source>
</evidence>
<dbReference type="Pfam" id="PF04082">
    <property type="entry name" value="Fungal_trans"/>
    <property type="match status" value="1"/>
</dbReference>
<organism evidence="9 10">
    <name type="scientific">Aspergillus pseudodeflectus</name>
    <dbReference type="NCBI Taxonomy" id="176178"/>
    <lineage>
        <taxon>Eukaryota</taxon>
        <taxon>Fungi</taxon>
        <taxon>Dikarya</taxon>
        <taxon>Ascomycota</taxon>
        <taxon>Pezizomycotina</taxon>
        <taxon>Eurotiomycetes</taxon>
        <taxon>Eurotiomycetidae</taxon>
        <taxon>Eurotiales</taxon>
        <taxon>Aspergillaceae</taxon>
        <taxon>Aspergillus</taxon>
        <taxon>Aspergillus subgen. Nidulantes</taxon>
    </lineage>
</organism>
<accession>A0ABR4LAD4</accession>
<dbReference type="PROSITE" id="PS00463">
    <property type="entry name" value="ZN2_CY6_FUNGAL_1"/>
    <property type="match status" value="1"/>
</dbReference>
<feature type="domain" description="Zn(2)-C6 fungal-type" evidence="8">
    <location>
        <begin position="29"/>
        <end position="61"/>
    </location>
</feature>
<keyword evidence="3" id="KW-0238">DNA-binding</keyword>
<keyword evidence="10" id="KW-1185">Reference proteome</keyword>
<dbReference type="CDD" id="cd00067">
    <property type="entry name" value="GAL4"/>
    <property type="match status" value="1"/>
</dbReference>
<dbReference type="GeneID" id="98164760"/>
<proteinExistence type="predicted"/>
<evidence type="ECO:0000256" key="5">
    <source>
        <dbReference type="ARBA" id="ARBA00023242"/>
    </source>
</evidence>
<keyword evidence="1" id="KW-0479">Metal-binding</keyword>
<evidence type="ECO:0000256" key="3">
    <source>
        <dbReference type="ARBA" id="ARBA00023125"/>
    </source>
</evidence>